<proteinExistence type="predicted"/>
<evidence type="ECO:0000259" key="3">
    <source>
        <dbReference type="Pfam" id="PF20155"/>
    </source>
</evidence>
<dbReference type="NCBIfam" id="TIGR02675">
    <property type="entry name" value="tape_meas_nterm"/>
    <property type="match status" value="1"/>
</dbReference>
<dbReference type="STRING" id="1434701.SAMN05443634_105152"/>
<dbReference type="InterPro" id="IPR013491">
    <property type="entry name" value="Tape_meas_N"/>
</dbReference>
<feature type="coiled-coil region" evidence="1">
    <location>
        <begin position="896"/>
        <end position="934"/>
    </location>
</feature>
<evidence type="ECO:0000256" key="2">
    <source>
        <dbReference type="SAM" id="MobiDB-lite"/>
    </source>
</evidence>
<feature type="domain" description="Tape measure protein N-terminal" evidence="3">
    <location>
        <begin position="70"/>
        <end position="255"/>
    </location>
</feature>
<feature type="coiled-coil region" evidence="1">
    <location>
        <begin position="817"/>
        <end position="872"/>
    </location>
</feature>
<sequence length="1434" mass="160686">MQINNGRLGYTLTLDNKQVQQILAQTRADFARTSEYAANELNKVQSSMSNIAVLGGSFLSIAAAKGFITQLVQVRGEFEQTEISFRTMLQSQEKSTALMSEMVELAKNTPMQFSEVTQGAKQLLAYQVEAENLTETLEMLGNISSGLSVPISRLILVYGQVRAKGRLMGDDLRQFTEAGVPMIAMIAKNMGVAQSAVADMVSEGKVGFKEVEKVLQDLTSQGGLFYNMMEEQSKTIPGQIAKLQDEIEVMFNEIGKDSQGFITSVISGASTVVENYQAIGKTIAVLVAAYGTYKAAVIVLNTIEQARLTTTLAIGAAEGRVTTMQALRYVATLKLTAAQTALNTVMMANPYAIIIAGVVALGTAYYLLSDNTTSAQRAQEAYNKTQEKVKSGLDETKKKADEYINTLKDETATVYQQIQAYNALQALKLKGLENLTQEQIATMDLTELRKLLNASYDEKGLSSQKQALVDIEKQIKSVKNQIDNANKSGASSGSVLDILYKKLEDLTGEYDLQATHVRKVEEEQKISNMTLDEQKSYYEGIVQELQNKVNEIRRVNEQQADSKNAADLVASAFAKWDISKLNFQLTEAYSKLYDIDDKLNKTIGKAYGDKNYSDWSLIRDEATQKQRDLGIGKKDTKEWQDLQKVIDGANNALKAWETTKTKSDKPKKPKTPKKSDDPVEIFKKQVQGMKDEYDRYVNYINSGDIVLLSAAEAISLRIKGKGANYEEYLRNVQKQLANVTNKTKAQVGQLQYVNDELQKVISYNAFDKYKDGINEQIDSSENLLKIIGLLQEEKQKFANSSNPIEQEKFKFLDEKEIENIKKADDAAKSLIDTLKEEFNPLDTINKKFDTEIELLKYKLEKAKDDIEKQKIVIAIEQVETKRTEALEDTPTNDKYVNEILKKYQTLEQKKQKIIDDSNREIKRMQENLQKELNKTGSVSPETITQYENVIKEIKNKQIEAVGAVDSEILKKSKGWIQIFGDYSNKSGTQLRKILDQIRTELNNPNSKLSEQDKKAYQDQFKGIKEKLEKDNPFDNLIDSFNVFKEGVKKGFKDIDGSVSLDSIRGLIGGIQGAINETLSLAEDLGINVSDSTKDAVQLGADLFNAGADIAEGIASKDPVKIIQGLAKAVKSVLNFNDKKKQRQIKRYQQAVDDLARSFKNLQYETDKALGGDTYKNQRTMLDNLTKQQEEYRKMIKTEQSRKKTDQGKIKEWQQAIIELDQSKQDLLDSLAQDILQTNAKDLANTLGDALAEAFGKGEDAAKSFEKVANDVLKNAILNQLKKEFLEKQLQGALDKLKKDMGGDDEGNFEFNGLSQEEQEKFRERLKEISKNFSGALEMYSDLFKDLEMDPNENSLSGAISGMSQETASIVAGQVNAMRLLIVEANKQRDLSNKFLMQQLDRLANIDANTRMMEPLLNKLIDKVDKLGENRSYGF</sequence>
<dbReference type="Proteomes" id="UP000184120">
    <property type="component" value="Unassembled WGS sequence"/>
</dbReference>
<protein>
    <submittedName>
        <fullName evidence="5">Tape measure domain-containing protein</fullName>
    </submittedName>
</protein>
<keyword evidence="1" id="KW-0175">Coiled coil</keyword>
<dbReference type="Proteomes" id="UP000650994">
    <property type="component" value="Unassembled WGS sequence"/>
</dbReference>
<feature type="coiled-coil region" evidence="1">
    <location>
        <begin position="1144"/>
        <end position="1201"/>
    </location>
</feature>
<reference evidence="7" key="4">
    <citation type="journal article" date="2019" name="Int. J. Syst. Evol. Microbiol.">
        <title>The Global Catalogue of Microorganisms (GCM) 10K type strain sequencing project: providing services to taxonomists for standard genome sequencing and annotation.</title>
        <authorList>
            <consortium name="The Broad Institute Genomics Platform"/>
            <consortium name="The Broad Institute Genome Sequencing Center for Infectious Disease"/>
            <person name="Wu L."/>
            <person name="Ma J."/>
        </authorList>
    </citation>
    <scope>NUCLEOTIDE SEQUENCE [LARGE SCALE GENOMIC DNA]</scope>
    <source>
        <strain evidence="7">CGMCC 1.12707</strain>
    </source>
</reference>
<evidence type="ECO:0000313" key="5">
    <source>
        <dbReference type="EMBL" id="SHL02193.1"/>
    </source>
</evidence>
<reference evidence="4" key="1">
    <citation type="journal article" date="2014" name="Int. J. Syst. Evol. Microbiol.">
        <title>Complete genome of a new Firmicutes species belonging to the dominant human colonic microbiota ('Ruminococcus bicirculans') reveals two chromosomes and a selective capacity to utilize plant glucans.</title>
        <authorList>
            <consortium name="NISC Comparative Sequencing Program"/>
            <person name="Wegmann U."/>
            <person name="Louis P."/>
            <person name="Goesmann A."/>
            <person name="Henrissat B."/>
            <person name="Duncan S.H."/>
            <person name="Flint H.J."/>
        </authorList>
    </citation>
    <scope>NUCLEOTIDE SEQUENCE</scope>
    <source>
        <strain evidence="4">CGMCC 1.12707</strain>
    </source>
</reference>
<reference evidence="5" key="3">
    <citation type="submission" date="2016-11" db="EMBL/GenBank/DDBJ databases">
        <authorList>
            <person name="Jaros S."/>
            <person name="Januszkiewicz K."/>
            <person name="Wedrychowicz H."/>
        </authorList>
    </citation>
    <scope>NUCLEOTIDE SEQUENCE [LARGE SCALE GENOMIC DNA]</scope>
    <source>
        <strain evidence="5">DSM 27989</strain>
    </source>
</reference>
<evidence type="ECO:0000256" key="1">
    <source>
        <dbReference type="SAM" id="Coils"/>
    </source>
</evidence>
<feature type="coiled-coil region" evidence="1">
    <location>
        <begin position="375"/>
        <end position="413"/>
    </location>
</feature>
<reference evidence="6" key="2">
    <citation type="submission" date="2016-11" db="EMBL/GenBank/DDBJ databases">
        <authorList>
            <person name="Varghese N."/>
            <person name="Submissions S."/>
        </authorList>
    </citation>
    <scope>NUCLEOTIDE SEQUENCE [LARGE SCALE GENOMIC DNA]</scope>
    <source>
        <strain evidence="6">DSM 27989</strain>
    </source>
</reference>
<gene>
    <name evidence="4" type="ORF">GCM10010984_30500</name>
    <name evidence="5" type="ORF">SAMN05443634_105152</name>
</gene>
<evidence type="ECO:0000313" key="4">
    <source>
        <dbReference type="EMBL" id="GGF11346.1"/>
    </source>
</evidence>
<accession>A0A1M6X8E2</accession>
<evidence type="ECO:0000313" key="6">
    <source>
        <dbReference type="Proteomes" id="UP000184120"/>
    </source>
</evidence>
<name>A0A1M6X8E2_9FLAO</name>
<evidence type="ECO:0000313" key="7">
    <source>
        <dbReference type="Proteomes" id="UP000650994"/>
    </source>
</evidence>
<dbReference type="RefSeq" id="WP_072931182.1">
    <property type="nucleotide sequence ID" value="NZ_BMFL01000034.1"/>
</dbReference>
<feature type="compositionally biased region" description="Basic and acidic residues" evidence="2">
    <location>
        <begin position="657"/>
        <end position="666"/>
    </location>
</feature>
<dbReference type="OrthoDB" id="1219342at2"/>
<keyword evidence="7" id="KW-1185">Reference proteome</keyword>
<dbReference type="EMBL" id="BMFL01000034">
    <property type="protein sequence ID" value="GGF11346.1"/>
    <property type="molecule type" value="Genomic_DNA"/>
</dbReference>
<organism evidence="5 6">
    <name type="scientific">Chishuiella changwenlii</name>
    <dbReference type="NCBI Taxonomy" id="1434701"/>
    <lineage>
        <taxon>Bacteria</taxon>
        <taxon>Pseudomonadati</taxon>
        <taxon>Bacteroidota</taxon>
        <taxon>Flavobacteriia</taxon>
        <taxon>Flavobacteriales</taxon>
        <taxon>Weeksellaceae</taxon>
        <taxon>Chishuiella</taxon>
    </lineage>
</organism>
<feature type="region of interest" description="Disordered" evidence="2">
    <location>
        <begin position="657"/>
        <end position="678"/>
    </location>
</feature>
<feature type="coiled-coil region" evidence="1">
    <location>
        <begin position="461"/>
        <end position="488"/>
    </location>
</feature>
<dbReference type="Pfam" id="PF20155">
    <property type="entry name" value="TMP_3"/>
    <property type="match status" value="1"/>
</dbReference>
<dbReference type="EMBL" id="FRBH01000005">
    <property type="protein sequence ID" value="SHL02193.1"/>
    <property type="molecule type" value="Genomic_DNA"/>
</dbReference>
<reference evidence="4" key="5">
    <citation type="submission" date="2024-05" db="EMBL/GenBank/DDBJ databases">
        <authorList>
            <person name="Sun Q."/>
            <person name="Zhou Y."/>
        </authorList>
    </citation>
    <scope>NUCLEOTIDE SEQUENCE</scope>
    <source>
        <strain evidence="4">CGMCC 1.12707</strain>
    </source>
</reference>